<dbReference type="GO" id="GO:0006629">
    <property type="term" value="P:lipid metabolic process"/>
    <property type="evidence" value="ECO:0007669"/>
    <property type="project" value="InterPro"/>
</dbReference>
<evidence type="ECO:0000313" key="3">
    <source>
        <dbReference type="Proteomes" id="UP000823388"/>
    </source>
</evidence>
<keyword evidence="1" id="KW-0732">Signal</keyword>
<evidence type="ECO:0000256" key="1">
    <source>
        <dbReference type="SAM" id="SignalP"/>
    </source>
</evidence>
<dbReference type="InterPro" id="IPR003386">
    <property type="entry name" value="LACT/PDAT_acylTrfase"/>
</dbReference>
<dbReference type="Proteomes" id="UP000823388">
    <property type="component" value="Chromosome 9K"/>
</dbReference>
<dbReference type="AlphaFoldDB" id="A0A8T0NNI7"/>
<sequence>MAIAAGLRRWAALLLVPAVAAILSKSLSSRSAVQPPLPPVVVVPGYASNELDARLTELYRPSSPRCAAGRGRGWFRLFLDSTALEDPAGVRCFAERMTAAYDAASGDYHNAPGVETRVPFFGSVRGFRYPDPDRRNFSYMDRFLWRLERAGYRDGETLFGAPYDFRYAVAPPGHPSRAGDAFFARLKGLVERASRRNGGRPVTRWRSGASTGACRAACGRCRAPASSAPRGRW</sequence>
<gene>
    <name evidence="2" type="ORF">PVAP13_9KG238800</name>
</gene>
<dbReference type="Gene3D" id="3.40.50.1820">
    <property type="entry name" value="alpha/beta hydrolase"/>
    <property type="match status" value="1"/>
</dbReference>
<protein>
    <submittedName>
        <fullName evidence="2">Uncharacterized protein</fullName>
    </submittedName>
</protein>
<feature type="chain" id="PRO_5035918305" evidence="1">
    <location>
        <begin position="22"/>
        <end position="233"/>
    </location>
</feature>
<dbReference type="PANTHER" id="PTHR11440">
    <property type="entry name" value="LECITHIN-CHOLESTEROL ACYLTRANSFERASE-RELATED"/>
    <property type="match status" value="1"/>
</dbReference>
<dbReference type="InterPro" id="IPR029058">
    <property type="entry name" value="AB_hydrolase_fold"/>
</dbReference>
<proteinExistence type="predicted"/>
<dbReference type="Pfam" id="PF02450">
    <property type="entry name" value="LCAT"/>
    <property type="match status" value="1"/>
</dbReference>
<evidence type="ECO:0000313" key="2">
    <source>
        <dbReference type="EMBL" id="KAG2550125.1"/>
    </source>
</evidence>
<organism evidence="2 3">
    <name type="scientific">Panicum virgatum</name>
    <name type="common">Blackwell switchgrass</name>
    <dbReference type="NCBI Taxonomy" id="38727"/>
    <lineage>
        <taxon>Eukaryota</taxon>
        <taxon>Viridiplantae</taxon>
        <taxon>Streptophyta</taxon>
        <taxon>Embryophyta</taxon>
        <taxon>Tracheophyta</taxon>
        <taxon>Spermatophyta</taxon>
        <taxon>Magnoliopsida</taxon>
        <taxon>Liliopsida</taxon>
        <taxon>Poales</taxon>
        <taxon>Poaceae</taxon>
        <taxon>PACMAD clade</taxon>
        <taxon>Panicoideae</taxon>
        <taxon>Panicodae</taxon>
        <taxon>Paniceae</taxon>
        <taxon>Panicinae</taxon>
        <taxon>Panicum</taxon>
        <taxon>Panicum sect. Hiantes</taxon>
    </lineage>
</organism>
<feature type="signal peptide" evidence="1">
    <location>
        <begin position="1"/>
        <end position="21"/>
    </location>
</feature>
<accession>A0A8T0NNI7</accession>
<dbReference type="EMBL" id="CM029053">
    <property type="protein sequence ID" value="KAG2550125.1"/>
    <property type="molecule type" value="Genomic_DNA"/>
</dbReference>
<keyword evidence="3" id="KW-1185">Reference proteome</keyword>
<comment type="caution">
    <text evidence="2">The sequence shown here is derived from an EMBL/GenBank/DDBJ whole genome shotgun (WGS) entry which is preliminary data.</text>
</comment>
<dbReference type="GO" id="GO:0008374">
    <property type="term" value="F:O-acyltransferase activity"/>
    <property type="evidence" value="ECO:0007669"/>
    <property type="project" value="InterPro"/>
</dbReference>
<name>A0A8T0NNI7_PANVG</name>
<reference evidence="2" key="1">
    <citation type="submission" date="2020-05" db="EMBL/GenBank/DDBJ databases">
        <title>WGS assembly of Panicum virgatum.</title>
        <authorList>
            <person name="Lovell J.T."/>
            <person name="Jenkins J."/>
            <person name="Shu S."/>
            <person name="Juenger T.E."/>
            <person name="Schmutz J."/>
        </authorList>
    </citation>
    <scope>NUCLEOTIDE SEQUENCE</scope>
    <source>
        <strain evidence="2">AP13</strain>
    </source>
</reference>